<organism evidence="3 4">
    <name type="scientific">Legionella brunensis</name>
    <dbReference type="NCBI Taxonomy" id="29422"/>
    <lineage>
        <taxon>Bacteria</taxon>
        <taxon>Pseudomonadati</taxon>
        <taxon>Pseudomonadota</taxon>
        <taxon>Gammaproteobacteria</taxon>
        <taxon>Legionellales</taxon>
        <taxon>Legionellaceae</taxon>
        <taxon>Legionella</taxon>
    </lineage>
</organism>
<evidence type="ECO:0000256" key="2">
    <source>
        <dbReference type="SAM" id="Coils"/>
    </source>
</evidence>
<proteinExistence type="inferred from homology"/>
<dbReference type="Proteomes" id="UP000054742">
    <property type="component" value="Unassembled WGS sequence"/>
</dbReference>
<dbReference type="InterPro" id="IPR010131">
    <property type="entry name" value="MdtP/NodT-like"/>
</dbReference>
<dbReference type="Pfam" id="PF02321">
    <property type="entry name" value="OEP"/>
    <property type="match status" value="2"/>
</dbReference>
<sequence>MRRFNFKKGFWVILITSLINYPVFSLSHAAPILALEKLIEEAKGNNPQIKAAHARWIAANRVAPQARSLPDPKVSVGSPMNIDPMRLQMIGASQEIPFPGKLAVRGKIAVEKAKRAAADFQATCLVVIAQLKRIYYNLYSVNKSIEILQKTLLLLQELEKSAQVNYSVGKVPQQDIFRAQTEIARLDMRLVILKQERESLEADINRLLNRPLDIAIHTPPQLSVTHHRHNLAFLNNLIKQRSPQLKARERSVEQRRQTVKLSKMNYFPDVEIEGGKLHNTVTNNDGYMVNLKATIPLYFMEKQNNGLRESLSRYNAEVEDLHTTYQALLFQVKNAFLVEQRSAKLIELIQGSIIPLATLTFNSSQANYGVGKVDFLTLLNNLLTLQENEIELHNELANHEKAITQIEEITGKLT</sequence>
<protein>
    <submittedName>
        <fullName evidence="3">Chemiosmotic efflux system B protein C</fullName>
    </submittedName>
</protein>
<gene>
    <name evidence="3" type="ORF">Lbru_1767</name>
</gene>
<dbReference type="EMBL" id="LNXV01000029">
    <property type="protein sequence ID" value="KTC81247.1"/>
    <property type="molecule type" value="Genomic_DNA"/>
</dbReference>
<dbReference type="InterPro" id="IPR003423">
    <property type="entry name" value="OMP_efflux"/>
</dbReference>
<dbReference type="OrthoDB" id="9769048at2"/>
<comment type="caution">
    <text evidence="3">The sequence shown here is derived from an EMBL/GenBank/DDBJ whole genome shotgun (WGS) entry which is preliminary data.</text>
</comment>
<evidence type="ECO:0000313" key="3">
    <source>
        <dbReference type="EMBL" id="KTC81247.1"/>
    </source>
</evidence>
<keyword evidence="2" id="KW-0175">Coiled coil</keyword>
<feature type="coiled-coil region" evidence="2">
    <location>
        <begin position="183"/>
        <end position="210"/>
    </location>
</feature>
<dbReference type="PATRIC" id="fig|29422.6.peg.1881"/>
<evidence type="ECO:0000256" key="1">
    <source>
        <dbReference type="ARBA" id="ARBA00007613"/>
    </source>
</evidence>
<dbReference type="AlphaFoldDB" id="A0A0W0SCI6"/>
<reference evidence="3 4" key="1">
    <citation type="submission" date="2015-11" db="EMBL/GenBank/DDBJ databases">
        <title>Genomic analysis of 38 Legionella species identifies large and diverse effector repertoires.</title>
        <authorList>
            <person name="Burstein D."/>
            <person name="Amaro F."/>
            <person name="Zusman T."/>
            <person name="Lifshitz Z."/>
            <person name="Cohen O."/>
            <person name="Gilbert J.A."/>
            <person name="Pupko T."/>
            <person name="Shuman H.A."/>
            <person name="Segal G."/>
        </authorList>
    </citation>
    <scope>NUCLEOTIDE SEQUENCE [LARGE SCALE GENOMIC DNA]</scope>
    <source>
        <strain evidence="3 4">ATCC 43878</strain>
    </source>
</reference>
<dbReference type="SUPFAM" id="SSF56954">
    <property type="entry name" value="Outer membrane efflux proteins (OEP)"/>
    <property type="match status" value="1"/>
</dbReference>
<keyword evidence="4" id="KW-1185">Reference proteome</keyword>
<dbReference type="STRING" id="29422.Lbru_1767"/>
<dbReference type="Gene3D" id="1.20.1600.10">
    <property type="entry name" value="Outer membrane efflux proteins (OEP)"/>
    <property type="match status" value="1"/>
</dbReference>
<dbReference type="GO" id="GO:0015562">
    <property type="term" value="F:efflux transmembrane transporter activity"/>
    <property type="evidence" value="ECO:0007669"/>
    <property type="project" value="InterPro"/>
</dbReference>
<dbReference type="PANTHER" id="PTHR30203:SF24">
    <property type="entry name" value="BLR4935 PROTEIN"/>
    <property type="match status" value="1"/>
</dbReference>
<accession>A0A0W0SCI6</accession>
<evidence type="ECO:0000313" key="4">
    <source>
        <dbReference type="Proteomes" id="UP000054742"/>
    </source>
</evidence>
<comment type="similarity">
    <text evidence="1">Belongs to the outer membrane factor (OMF) (TC 1.B.17) family.</text>
</comment>
<name>A0A0W0SCI6_9GAMM</name>
<dbReference type="RefSeq" id="WP_058441819.1">
    <property type="nucleotide sequence ID" value="NZ_CAAAHU010000002.1"/>
</dbReference>
<dbReference type="PANTHER" id="PTHR30203">
    <property type="entry name" value="OUTER MEMBRANE CATION EFFLUX PROTEIN"/>
    <property type="match status" value="1"/>
</dbReference>